<evidence type="ECO:0000256" key="1">
    <source>
        <dbReference type="ARBA" id="ARBA00004613"/>
    </source>
</evidence>
<dbReference type="OrthoDB" id="1046782at2759"/>
<dbReference type="GO" id="GO:0005576">
    <property type="term" value="C:extracellular region"/>
    <property type="evidence" value="ECO:0007669"/>
    <property type="project" value="UniProtKB-SubCell"/>
</dbReference>
<name>A0A017SJI6_ASPRC</name>
<dbReference type="RefSeq" id="XP_040640745.1">
    <property type="nucleotide sequence ID" value="XM_040781282.1"/>
</dbReference>
<dbReference type="Proteomes" id="UP000019804">
    <property type="component" value="Unassembled WGS sequence"/>
</dbReference>
<dbReference type="HOGENOM" id="CLU_002540_2_2_1"/>
<dbReference type="InterPro" id="IPR024535">
    <property type="entry name" value="RHGA/B-epi-like_pectate_lyase"/>
</dbReference>
<dbReference type="InterPro" id="IPR039279">
    <property type="entry name" value="QRT3-like"/>
</dbReference>
<evidence type="ECO:0000259" key="5">
    <source>
        <dbReference type="Pfam" id="PF12708"/>
    </source>
</evidence>
<keyword evidence="2" id="KW-0964">Secreted</keyword>
<proteinExistence type="predicted"/>
<dbReference type="STRING" id="1388766.A0A017SJI6"/>
<evidence type="ECO:0000256" key="2">
    <source>
        <dbReference type="ARBA" id="ARBA00022525"/>
    </source>
</evidence>
<dbReference type="GO" id="GO:0004650">
    <property type="term" value="F:polygalacturonase activity"/>
    <property type="evidence" value="ECO:0007669"/>
    <property type="project" value="InterPro"/>
</dbReference>
<organism evidence="6 7">
    <name type="scientific">Aspergillus ruber (strain CBS 135680)</name>
    <dbReference type="NCBI Taxonomy" id="1388766"/>
    <lineage>
        <taxon>Eukaryota</taxon>
        <taxon>Fungi</taxon>
        <taxon>Dikarya</taxon>
        <taxon>Ascomycota</taxon>
        <taxon>Pezizomycotina</taxon>
        <taxon>Eurotiomycetes</taxon>
        <taxon>Eurotiomycetidae</taxon>
        <taxon>Eurotiales</taxon>
        <taxon>Aspergillaceae</taxon>
        <taxon>Aspergillus</taxon>
        <taxon>Aspergillus subgen. Aspergillus</taxon>
    </lineage>
</organism>
<dbReference type="InterPro" id="IPR012334">
    <property type="entry name" value="Pectin_lyas_fold"/>
</dbReference>
<gene>
    <name evidence="6" type="ORF">EURHEDRAFT_410097</name>
</gene>
<dbReference type="CDD" id="cd23668">
    <property type="entry name" value="GH55_beta13glucanase-like"/>
    <property type="match status" value="1"/>
</dbReference>
<feature type="domain" description="Rhamnogalacturonase A/B/Epimerase-like pectate lyase" evidence="5">
    <location>
        <begin position="69"/>
        <end position="292"/>
    </location>
</feature>
<comment type="subcellular location">
    <subcellularLocation>
        <location evidence="1">Secreted</location>
    </subcellularLocation>
</comment>
<feature type="domain" description="Rhamnogalacturonase A/B/Epimerase-like pectate lyase" evidence="5">
    <location>
        <begin position="418"/>
        <end position="485"/>
    </location>
</feature>
<keyword evidence="3 4" id="KW-0732">Signal</keyword>
<dbReference type="Gene3D" id="2.160.20.10">
    <property type="entry name" value="Single-stranded right-handed beta-helix, Pectin lyase-like"/>
    <property type="match status" value="2"/>
</dbReference>
<keyword evidence="7" id="KW-1185">Reference proteome</keyword>
<protein>
    <submittedName>
        <fullName evidence="6">Putative exo-beta-1,3-glucanase</fullName>
    </submittedName>
</protein>
<evidence type="ECO:0000313" key="6">
    <source>
        <dbReference type="EMBL" id="EYE97057.1"/>
    </source>
</evidence>
<sequence>MRGTFFATTWLLLTGLSTQLPQKPPETLIAQALETNSVAAPSDASYWQADIKHQGIAAFNQDPSGYRVFRNVKDYGAKGDGQSDDTEAINRAISDGNRASPESRRTSTTTPAIVYFPEGTYVVSRSIVDYYFTQLVGNPNARPVIKATSTFEGLGVIDGDVYQDDGNQGWTSTNVFFRQIRNFVLDLTDISPDKGATGIHWPTGQASSLYNIKIVMSSAPGSQHQGLFIENGSGTVLDDIEIIGGLYGANIGSQQYTTRNLRISDSATCISQIWNWGWTYQGVELNNCGTAISMVNGGPGSQTVGSVTVIDSDIKNSHVFVDTAWQESPWSNGSLILENVSLENTPVAVQASNKTVLEGGSKTITAWGQGHSYKPSGPNNFQSAMTPGDRPRGLLAKDSNRYYTKSKPQYEKLPVSSFVSVREGGAKGDGSTDDTRALQSIIDNAQRENKIVFFDQGVYKVTNTLHLPPGTRIVGEALPVIMASGGPWTDINKPVPVIQIGQPGDTGFFEWSDMIVSTQGSTPGATLIEWNIDAELGSGMWEVHTRIGGFAGSQLQVPDCPTISQVSTKCQAAYMSMHITKSARNVYLENNWFWTADHDLDDPHDTRVSVYTGRGLLVEGKNVWLYGTSSEHHSLYQYQLANTDSIFVGFIQTESPYYQPNPDARHSPYKPNPTLNDPDFTRCLAGNCNSLGLRLLNTRDTVIYGAGLYSFFNNYDTTCSANDNNQVCQSEVFSIEGETSGLVVYTLSTIGTEWMVVRDGEGVVRAEDNRATFADTVAWFKL</sequence>
<dbReference type="GeneID" id="63696406"/>
<reference evidence="7" key="1">
    <citation type="journal article" date="2014" name="Nat. Commun.">
        <title>Genomic adaptations of the halophilic Dead Sea filamentous fungus Eurotium rubrum.</title>
        <authorList>
            <person name="Kis-Papo T."/>
            <person name="Weig A.R."/>
            <person name="Riley R."/>
            <person name="Persoh D."/>
            <person name="Salamov A."/>
            <person name="Sun H."/>
            <person name="Lipzen A."/>
            <person name="Wasser S.P."/>
            <person name="Rambold G."/>
            <person name="Grigoriev I.V."/>
            <person name="Nevo E."/>
        </authorList>
    </citation>
    <scope>NUCLEOTIDE SEQUENCE [LARGE SCALE GENOMIC DNA]</scope>
    <source>
        <strain evidence="7">CBS 135680</strain>
    </source>
</reference>
<feature type="signal peptide" evidence="4">
    <location>
        <begin position="1"/>
        <end position="19"/>
    </location>
</feature>
<evidence type="ECO:0000256" key="3">
    <source>
        <dbReference type="ARBA" id="ARBA00022729"/>
    </source>
</evidence>
<dbReference type="AlphaFoldDB" id="A0A017SJI6"/>
<feature type="chain" id="PRO_5001499334" evidence="4">
    <location>
        <begin position="20"/>
        <end position="782"/>
    </location>
</feature>
<dbReference type="PANTHER" id="PTHR33928:SF2">
    <property type="entry name" value="PECTATE LYASE SUPERFAMILY PROTEIN DOMAIN-CONTAINING PROTEIN-RELATED"/>
    <property type="match status" value="1"/>
</dbReference>
<evidence type="ECO:0000313" key="7">
    <source>
        <dbReference type="Proteomes" id="UP000019804"/>
    </source>
</evidence>
<dbReference type="InterPro" id="IPR011050">
    <property type="entry name" value="Pectin_lyase_fold/virulence"/>
</dbReference>
<dbReference type="Pfam" id="PF12708">
    <property type="entry name" value="Pect-lyase_RHGA_epim"/>
    <property type="match status" value="2"/>
</dbReference>
<evidence type="ECO:0000256" key="4">
    <source>
        <dbReference type="SAM" id="SignalP"/>
    </source>
</evidence>
<dbReference type="PANTHER" id="PTHR33928">
    <property type="entry name" value="POLYGALACTURONASE QRT3"/>
    <property type="match status" value="1"/>
</dbReference>
<dbReference type="SUPFAM" id="SSF51126">
    <property type="entry name" value="Pectin lyase-like"/>
    <property type="match status" value="2"/>
</dbReference>
<dbReference type="FunFam" id="2.160.20.10:FF:000023">
    <property type="entry name" value="Exo-beta-1,3-glucanase Exg0"/>
    <property type="match status" value="1"/>
</dbReference>
<dbReference type="EMBL" id="KK088416">
    <property type="protein sequence ID" value="EYE97057.1"/>
    <property type="molecule type" value="Genomic_DNA"/>
</dbReference>
<accession>A0A017SJI6</accession>